<dbReference type="EMBL" id="CP003179">
    <property type="protein sequence ID" value="AEW06731.1"/>
    <property type="molecule type" value="Genomic_DNA"/>
</dbReference>
<dbReference type="AlphaFoldDB" id="G8TT31"/>
<gene>
    <name evidence="1" type="ordered locus">Sulac_3285</name>
</gene>
<name>G8TT31_SULAD</name>
<keyword evidence="2" id="KW-1185">Reference proteome</keyword>
<organism evidence="1 2">
    <name type="scientific">Sulfobacillus acidophilus (strain ATCC 700253 / DSM 10332 / NAL)</name>
    <dbReference type="NCBI Taxonomy" id="679936"/>
    <lineage>
        <taxon>Bacteria</taxon>
        <taxon>Bacillati</taxon>
        <taxon>Bacillota</taxon>
        <taxon>Clostridia</taxon>
        <taxon>Eubacteriales</taxon>
        <taxon>Clostridiales Family XVII. Incertae Sedis</taxon>
        <taxon>Sulfobacillus</taxon>
    </lineage>
</organism>
<keyword evidence="1" id="KW-0489">Methyltransferase</keyword>
<dbReference type="HOGENOM" id="CLU_1041106_0_0_9"/>
<dbReference type="SUPFAM" id="SSF53335">
    <property type="entry name" value="S-adenosyl-L-methionine-dependent methyltransferases"/>
    <property type="match status" value="1"/>
</dbReference>
<dbReference type="GO" id="GO:0008168">
    <property type="term" value="F:methyltransferase activity"/>
    <property type="evidence" value="ECO:0007669"/>
    <property type="project" value="UniProtKB-KW"/>
</dbReference>
<dbReference type="Pfam" id="PF13489">
    <property type="entry name" value="Methyltransf_23"/>
    <property type="match status" value="1"/>
</dbReference>
<dbReference type="Proteomes" id="UP000005439">
    <property type="component" value="Chromosome"/>
</dbReference>
<accession>G8TT31</accession>
<evidence type="ECO:0000313" key="2">
    <source>
        <dbReference type="Proteomes" id="UP000005439"/>
    </source>
</evidence>
<dbReference type="Gene3D" id="3.40.50.150">
    <property type="entry name" value="Vaccinia Virus protein VP39"/>
    <property type="match status" value="1"/>
</dbReference>
<dbReference type="InterPro" id="IPR029063">
    <property type="entry name" value="SAM-dependent_MTases_sf"/>
</dbReference>
<proteinExistence type="predicted"/>
<dbReference type="PATRIC" id="fig|679936.5.peg.3396"/>
<dbReference type="GO" id="GO:0032259">
    <property type="term" value="P:methylation"/>
    <property type="evidence" value="ECO:0007669"/>
    <property type="project" value="UniProtKB-KW"/>
</dbReference>
<reference evidence="2" key="1">
    <citation type="submission" date="2011-12" db="EMBL/GenBank/DDBJ databases">
        <title>The complete genome of chromosome of Sulfobacillus acidophilus DSM 10332.</title>
        <authorList>
            <person name="Lucas S."/>
            <person name="Han J."/>
            <person name="Lapidus A."/>
            <person name="Bruce D."/>
            <person name="Goodwin L."/>
            <person name="Pitluck S."/>
            <person name="Peters L."/>
            <person name="Kyrpides N."/>
            <person name="Mavromatis K."/>
            <person name="Ivanova N."/>
            <person name="Mikhailova N."/>
            <person name="Chertkov O."/>
            <person name="Saunders E."/>
            <person name="Detter J.C."/>
            <person name="Tapia R."/>
            <person name="Han C."/>
            <person name="Land M."/>
            <person name="Hauser L."/>
            <person name="Markowitz V."/>
            <person name="Cheng J.-F."/>
            <person name="Hugenholtz P."/>
            <person name="Woyke T."/>
            <person name="Wu D."/>
            <person name="Pukall R."/>
            <person name="Gehrich-Schroeter G."/>
            <person name="Schneider S."/>
            <person name="Klenk H.-P."/>
            <person name="Eisen J.A."/>
        </authorList>
    </citation>
    <scope>NUCLEOTIDE SEQUENCE [LARGE SCALE GENOMIC DNA]</scope>
    <source>
        <strain evidence="2">ATCC 700253 / DSM 10332 / NAL</strain>
    </source>
</reference>
<dbReference type="STRING" id="679936.Sulac_3285"/>
<sequence length="225" mass="25584">MAKSWDELMNRLADQFRGPVERIRQDQESRYLTRVQEVYNVLQKPVMDIGSGRGEWLTVLNAAKISSIGIELNPLLAENLKNQGLHVVCRDALEFLRSQSAHSFSVITAFQVLEHWTAPMVWEVLNLAFDALDVGGMVIFETVNVSSLWAWNHFAYDPTHVLPLPPELLQFMVSEAGFSSSTIEYFSPVPQHMQVPLSVPNAHVLNQWLYGPQDYAVIAYKETLR</sequence>
<evidence type="ECO:0000313" key="1">
    <source>
        <dbReference type="EMBL" id="AEW06731.1"/>
    </source>
</evidence>
<reference evidence="1 2" key="2">
    <citation type="journal article" date="2012" name="Stand. Genomic Sci.">
        <title>Complete genome sequence of the moderately thermophilic mineral-sulfide-oxidizing firmicute Sulfobacillus acidophilus type strain (NAL(T)).</title>
        <authorList>
            <person name="Anderson I."/>
            <person name="Chertkov O."/>
            <person name="Chen A."/>
            <person name="Saunders E."/>
            <person name="Lapidus A."/>
            <person name="Nolan M."/>
            <person name="Lucas S."/>
            <person name="Hammon N."/>
            <person name="Deshpande S."/>
            <person name="Cheng J.F."/>
            <person name="Han C."/>
            <person name="Tapia R."/>
            <person name="Goodwin L.A."/>
            <person name="Pitluck S."/>
            <person name="Liolios K."/>
            <person name="Pagani I."/>
            <person name="Ivanova N."/>
            <person name="Mikhailova N."/>
            <person name="Pati A."/>
            <person name="Palaniappan K."/>
            <person name="Land M."/>
            <person name="Pan C."/>
            <person name="Rohde M."/>
            <person name="Pukall R."/>
            <person name="Goker M."/>
            <person name="Detter J.C."/>
            <person name="Woyke T."/>
            <person name="Bristow J."/>
            <person name="Eisen J.A."/>
            <person name="Markowitz V."/>
            <person name="Hugenholtz P."/>
            <person name="Kyrpides N.C."/>
            <person name="Klenk H.P."/>
            <person name="Mavromatis K."/>
        </authorList>
    </citation>
    <scope>NUCLEOTIDE SEQUENCE [LARGE SCALE GENOMIC DNA]</scope>
    <source>
        <strain evidence="2">ATCC 700253 / DSM 10332 / NAL</strain>
    </source>
</reference>
<protein>
    <submittedName>
        <fullName evidence="1">Methyltransferase type 12</fullName>
    </submittedName>
</protein>
<dbReference type="KEGG" id="sap:Sulac_3285"/>
<keyword evidence="1" id="KW-0808">Transferase</keyword>